<dbReference type="NCBIfam" id="NF045515">
    <property type="entry name" value="Glp_gephyrin"/>
    <property type="match status" value="1"/>
</dbReference>
<accession>A0A1G7LTG0</accession>
<dbReference type="SUPFAM" id="SSF63867">
    <property type="entry name" value="MoeA C-terminal domain-like"/>
    <property type="match status" value="1"/>
</dbReference>
<keyword evidence="7 11" id="KW-0479">Metal-binding</keyword>
<dbReference type="InterPro" id="IPR008284">
    <property type="entry name" value="MoCF_biosynth_CS"/>
</dbReference>
<evidence type="ECO:0000256" key="1">
    <source>
        <dbReference type="ARBA" id="ARBA00001946"/>
    </source>
</evidence>
<dbReference type="OrthoDB" id="9804758at2"/>
<comment type="similarity">
    <text evidence="4 11">Belongs to the MoeA family.</text>
</comment>
<sequence length="418" mass="44164">MAQLSSDCFAHGGALMTVDEAIAAIRERVTPVADPETVAPRHALGRMLLRDVVAGHDVPPHANSAVDGFAVHFDDLKAEGETRLPVTARVTAGHPLDRPARRGEAIRIFTGSRMPDGPDTVYMQEDTRAEGDEVVLMPGIARGANVRGRGEDIRTGDTVLAAGRRLRPQDLGQAAAVGCTGLTVARPLRAALFSTGDELREPGQPLDAGCIHDSNRYTLHGLLQAAGCTVTDLGILPDHHDAVHDALAGAAADHDVILTSGGVSVGEEDHVKQAVEAQGSIHTWKLAIKPGRPIALGQLGRTPFVGMPGNPVAVMVTFITVVQPMLEQMLGGTADRPRGYRLPAAFDHRKKPARREWLRARLVPGADGTPAVEKVERQGSGVLSAVVESDGLVELAEDTTHVEAGSVVDFLPYSEVAG</sequence>
<evidence type="ECO:0000313" key="14">
    <source>
        <dbReference type="Proteomes" id="UP000199415"/>
    </source>
</evidence>
<keyword evidence="14" id="KW-1185">Reference proteome</keyword>
<dbReference type="NCBIfam" id="TIGR00177">
    <property type="entry name" value="molyb_syn"/>
    <property type="match status" value="1"/>
</dbReference>
<evidence type="ECO:0000256" key="3">
    <source>
        <dbReference type="ARBA" id="ARBA00005046"/>
    </source>
</evidence>
<comment type="catalytic activity">
    <reaction evidence="10">
        <text>adenylyl-molybdopterin + molybdate = Mo-molybdopterin + AMP + H(+)</text>
        <dbReference type="Rhea" id="RHEA:35047"/>
        <dbReference type="ChEBI" id="CHEBI:15378"/>
        <dbReference type="ChEBI" id="CHEBI:36264"/>
        <dbReference type="ChEBI" id="CHEBI:62727"/>
        <dbReference type="ChEBI" id="CHEBI:71302"/>
        <dbReference type="ChEBI" id="CHEBI:456215"/>
        <dbReference type="EC" id="2.10.1.1"/>
    </reaction>
</comment>
<dbReference type="Gene3D" id="2.40.340.10">
    <property type="entry name" value="MoeA, C-terminal, domain IV"/>
    <property type="match status" value="1"/>
</dbReference>
<dbReference type="InterPro" id="IPR001453">
    <property type="entry name" value="MoaB/Mog_dom"/>
</dbReference>
<comment type="pathway">
    <text evidence="3 11">Cofactor biosynthesis; molybdopterin biosynthesis.</text>
</comment>
<dbReference type="Gene3D" id="2.170.190.11">
    <property type="entry name" value="Molybdopterin biosynthesis moea protein, domain 3"/>
    <property type="match status" value="1"/>
</dbReference>
<dbReference type="InterPro" id="IPR005111">
    <property type="entry name" value="MoeA_C_domain_IV"/>
</dbReference>
<comment type="cofactor">
    <cofactor evidence="1 11">
        <name>Mg(2+)</name>
        <dbReference type="ChEBI" id="CHEBI:18420"/>
    </cofactor>
</comment>
<evidence type="ECO:0000256" key="7">
    <source>
        <dbReference type="ARBA" id="ARBA00022723"/>
    </source>
</evidence>
<name>A0A1G7LTG0_9PROT</name>
<dbReference type="PROSITE" id="PS01079">
    <property type="entry name" value="MOCF_BIOSYNTHESIS_2"/>
    <property type="match status" value="1"/>
</dbReference>
<organism evidence="13 14">
    <name type="scientific">Limimonas halophila</name>
    <dbReference type="NCBI Taxonomy" id="1082479"/>
    <lineage>
        <taxon>Bacteria</taxon>
        <taxon>Pseudomonadati</taxon>
        <taxon>Pseudomonadota</taxon>
        <taxon>Alphaproteobacteria</taxon>
        <taxon>Rhodospirillales</taxon>
        <taxon>Rhodovibrionaceae</taxon>
        <taxon>Limimonas</taxon>
    </lineage>
</organism>
<gene>
    <name evidence="13" type="ORF">SAMN05216241_101368</name>
</gene>
<dbReference type="InterPro" id="IPR038987">
    <property type="entry name" value="MoeA-like"/>
</dbReference>
<dbReference type="PANTHER" id="PTHR10192">
    <property type="entry name" value="MOLYBDOPTERIN BIOSYNTHESIS PROTEIN"/>
    <property type="match status" value="1"/>
</dbReference>
<dbReference type="SUPFAM" id="SSF63882">
    <property type="entry name" value="MoeA N-terminal region -like"/>
    <property type="match status" value="1"/>
</dbReference>
<dbReference type="EMBL" id="FNCE01000001">
    <property type="protein sequence ID" value="SDF52733.1"/>
    <property type="molecule type" value="Genomic_DNA"/>
</dbReference>
<evidence type="ECO:0000256" key="4">
    <source>
        <dbReference type="ARBA" id="ARBA00010763"/>
    </source>
</evidence>
<keyword evidence="9 11" id="KW-0501">Molybdenum cofactor biosynthesis</keyword>
<dbReference type="SMART" id="SM00852">
    <property type="entry name" value="MoCF_biosynth"/>
    <property type="match status" value="1"/>
</dbReference>
<keyword evidence="5 11" id="KW-0500">Molybdenum</keyword>
<comment type="function">
    <text evidence="2 11">Catalyzes the insertion of molybdate into adenylated molybdopterin with the concomitant release of AMP.</text>
</comment>
<dbReference type="STRING" id="1082479.SAMN05216241_101368"/>
<dbReference type="EC" id="2.10.1.1" evidence="11"/>
<evidence type="ECO:0000256" key="8">
    <source>
        <dbReference type="ARBA" id="ARBA00022842"/>
    </source>
</evidence>
<dbReference type="Pfam" id="PF00994">
    <property type="entry name" value="MoCF_biosynth"/>
    <property type="match status" value="1"/>
</dbReference>
<feature type="domain" description="MoaB/Mog" evidence="12">
    <location>
        <begin position="191"/>
        <end position="328"/>
    </location>
</feature>
<evidence type="ECO:0000256" key="11">
    <source>
        <dbReference type="RuleBase" id="RU365090"/>
    </source>
</evidence>
<dbReference type="InterPro" id="IPR036688">
    <property type="entry name" value="MoeA_C_domain_IV_sf"/>
</dbReference>
<evidence type="ECO:0000259" key="12">
    <source>
        <dbReference type="SMART" id="SM00852"/>
    </source>
</evidence>
<dbReference type="InterPro" id="IPR036135">
    <property type="entry name" value="MoeA_linker/N_sf"/>
</dbReference>
<dbReference type="Gene3D" id="3.90.105.10">
    <property type="entry name" value="Molybdopterin biosynthesis moea protein, domain 2"/>
    <property type="match status" value="1"/>
</dbReference>
<evidence type="ECO:0000256" key="5">
    <source>
        <dbReference type="ARBA" id="ARBA00022505"/>
    </source>
</evidence>
<dbReference type="GO" id="GO:0061599">
    <property type="term" value="F:molybdopterin molybdotransferase activity"/>
    <property type="evidence" value="ECO:0007669"/>
    <property type="project" value="UniProtKB-UniRule"/>
</dbReference>
<dbReference type="InterPro" id="IPR005110">
    <property type="entry name" value="MoeA_linker/N"/>
</dbReference>
<dbReference type="Pfam" id="PF03453">
    <property type="entry name" value="MoeA_N"/>
    <property type="match status" value="1"/>
</dbReference>
<dbReference type="GO" id="GO:0046872">
    <property type="term" value="F:metal ion binding"/>
    <property type="evidence" value="ECO:0007669"/>
    <property type="project" value="UniProtKB-UniRule"/>
</dbReference>
<reference evidence="13 14" key="1">
    <citation type="submission" date="2016-10" db="EMBL/GenBank/DDBJ databases">
        <authorList>
            <person name="de Groot N.N."/>
        </authorList>
    </citation>
    <scope>NUCLEOTIDE SEQUENCE [LARGE SCALE GENOMIC DNA]</scope>
    <source>
        <strain evidence="13 14">DSM 25584</strain>
    </source>
</reference>
<dbReference type="CDD" id="cd00887">
    <property type="entry name" value="MoeA"/>
    <property type="match status" value="1"/>
</dbReference>
<evidence type="ECO:0000256" key="10">
    <source>
        <dbReference type="ARBA" id="ARBA00047317"/>
    </source>
</evidence>
<dbReference type="PANTHER" id="PTHR10192:SF5">
    <property type="entry name" value="GEPHYRIN"/>
    <property type="match status" value="1"/>
</dbReference>
<keyword evidence="6 11" id="KW-0808">Transferase</keyword>
<dbReference type="Proteomes" id="UP000199415">
    <property type="component" value="Unassembled WGS sequence"/>
</dbReference>
<evidence type="ECO:0000313" key="13">
    <source>
        <dbReference type="EMBL" id="SDF52733.1"/>
    </source>
</evidence>
<keyword evidence="8 11" id="KW-0460">Magnesium</keyword>
<proteinExistence type="inferred from homology"/>
<dbReference type="Pfam" id="PF03454">
    <property type="entry name" value="MoeA_C"/>
    <property type="match status" value="1"/>
</dbReference>
<protein>
    <recommendedName>
        <fullName evidence="11">Molybdopterin molybdenumtransferase</fullName>
        <ecNumber evidence="11">2.10.1.1</ecNumber>
    </recommendedName>
</protein>
<dbReference type="FunFam" id="3.40.980.10:FF:000004">
    <property type="entry name" value="Molybdopterin molybdenumtransferase"/>
    <property type="match status" value="1"/>
</dbReference>
<evidence type="ECO:0000256" key="6">
    <source>
        <dbReference type="ARBA" id="ARBA00022679"/>
    </source>
</evidence>
<dbReference type="AlphaFoldDB" id="A0A1G7LTG0"/>
<dbReference type="GO" id="GO:0005829">
    <property type="term" value="C:cytosol"/>
    <property type="evidence" value="ECO:0007669"/>
    <property type="project" value="TreeGrafter"/>
</dbReference>
<dbReference type="Gene3D" id="3.40.980.10">
    <property type="entry name" value="MoaB/Mog-like domain"/>
    <property type="match status" value="1"/>
</dbReference>
<dbReference type="InterPro" id="IPR036425">
    <property type="entry name" value="MoaB/Mog-like_dom_sf"/>
</dbReference>
<evidence type="ECO:0000256" key="2">
    <source>
        <dbReference type="ARBA" id="ARBA00002901"/>
    </source>
</evidence>
<evidence type="ECO:0000256" key="9">
    <source>
        <dbReference type="ARBA" id="ARBA00023150"/>
    </source>
</evidence>
<dbReference type="SUPFAM" id="SSF53218">
    <property type="entry name" value="Molybdenum cofactor biosynthesis proteins"/>
    <property type="match status" value="1"/>
</dbReference>
<dbReference type="UniPathway" id="UPA00344"/>
<dbReference type="RefSeq" id="WP_090018396.1">
    <property type="nucleotide sequence ID" value="NZ_FNCE01000001.1"/>
</dbReference>
<dbReference type="GO" id="GO:0006777">
    <property type="term" value="P:Mo-molybdopterin cofactor biosynthetic process"/>
    <property type="evidence" value="ECO:0007669"/>
    <property type="project" value="UniProtKB-UniRule"/>
</dbReference>